<organism evidence="2 3">
    <name type="scientific">Saccharopolyspora dendranthemae</name>
    <dbReference type="NCBI Taxonomy" id="1181886"/>
    <lineage>
        <taxon>Bacteria</taxon>
        <taxon>Bacillati</taxon>
        <taxon>Actinomycetota</taxon>
        <taxon>Actinomycetes</taxon>
        <taxon>Pseudonocardiales</taxon>
        <taxon>Pseudonocardiaceae</taxon>
        <taxon>Saccharopolyspora</taxon>
    </lineage>
</organism>
<gene>
    <name evidence="2" type="ORF">FHU35_13734</name>
</gene>
<accession>A0A561U6L1</accession>
<proteinExistence type="predicted"/>
<dbReference type="AlphaFoldDB" id="A0A561U6L1"/>
<keyword evidence="3" id="KW-1185">Reference proteome</keyword>
<comment type="caution">
    <text evidence="2">The sequence shown here is derived from an EMBL/GenBank/DDBJ whole genome shotgun (WGS) entry which is preliminary data.</text>
</comment>
<protein>
    <submittedName>
        <fullName evidence="2">Uncharacterized protein</fullName>
    </submittedName>
</protein>
<feature type="compositionally biased region" description="Basic residues" evidence="1">
    <location>
        <begin position="215"/>
        <end position="225"/>
    </location>
</feature>
<name>A0A561U6L1_9PSEU</name>
<feature type="region of interest" description="Disordered" evidence="1">
    <location>
        <begin position="215"/>
        <end position="241"/>
    </location>
</feature>
<dbReference type="EMBL" id="VIWX01000003">
    <property type="protein sequence ID" value="TWF95009.1"/>
    <property type="molecule type" value="Genomic_DNA"/>
</dbReference>
<sequence>MVTSWPRCSWSTCSPGPRSRSAVSMLPRCSLSLAERPVDAVPGAHDVVALRVQPRDQFVEVVEQAADVGLTPAHRLVELLGDVLQLRDTTTVEQQRQRAEDLFDLGVAVRAVQADGRAFGQPPGGSLRGRGQLDVLLTQQAGLAQPGDGVGGQLDVSVEGHRHLGVPRPGCQDDVGDPSDRHVVDPDTRVGHEVEHVGEADLHVVGGRCRRRLRPAAACRRRRARSNPTAPASRPPRPHRP</sequence>
<reference evidence="2 3" key="1">
    <citation type="submission" date="2019-06" db="EMBL/GenBank/DDBJ databases">
        <title>Sequencing the genomes of 1000 actinobacteria strains.</title>
        <authorList>
            <person name="Klenk H.-P."/>
        </authorList>
    </citation>
    <scope>NUCLEOTIDE SEQUENCE [LARGE SCALE GENOMIC DNA]</scope>
    <source>
        <strain evidence="2 3">DSM 46699</strain>
    </source>
</reference>
<dbReference type="Proteomes" id="UP000316184">
    <property type="component" value="Unassembled WGS sequence"/>
</dbReference>
<evidence type="ECO:0000313" key="3">
    <source>
        <dbReference type="Proteomes" id="UP000316184"/>
    </source>
</evidence>
<evidence type="ECO:0000313" key="2">
    <source>
        <dbReference type="EMBL" id="TWF95009.1"/>
    </source>
</evidence>
<evidence type="ECO:0000256" key="1">
    <source>
        <dbReference type="SAM" id="MobiDB-lite"/>
    </source>
</evidence>